<evidence type="ECO:0000256" key="2">
    <source>
        <dbReference type="ARBA" id="ARBA00023002"/>
    </source>
</evidence>
<dbReference type="GO" id="GO:0050661">
    <property type="term" value="F:NADP binding"/>
    <property type="evidence" value="ECO:0007669"/>
    <property type="project" value="InterPro"/>
</dbReference>
<evidence type="ECO:0000313" key="7">
    <source>
        <dbReference type="EMBL" id="OXR41867.1"/>
    </source>
</evidence>
<dbReference type="PANTHER" id="PTHR43580:SF2">
    <property type="entry name" value="CYTOKINE-LIKE NUCLEAR FACTOR N-PAC"/>
    <property type="match status" value="1"/>
</dbReference>
<dbReference type="SUPFAM" id="SSF48179">
    <property type="entry name" value="6-phosphogluconate dehydrogenase C-terminal domain-like"/>
    <property type="match status" value="1"/>
</dbReference>
<dbReference type="Gene3D" id="1.10.1040.10">
    <property type="entry name" value="N-(1-d-carboxylethyl)-l-norvaline Dehydrogenase, domain 2"/>
    <property type="match status" value="1"/>
</dbReference>
<accession>A0A231GZ33</accession>
<dbReference type="InterPro" id="IPR051265">
    <property type="entry name" value="HIBADH-related_NP60_sf"/>
</dbReference>
<dbReference type="Gene3D" id="3.40.50.720">
    <property type="entry name" value="NAD(P)-binding Rossmann-like Domain"/>
    <property type="match status" value="1"/>
</dbReference>
<dbReference type="InterPro" id="IPR008927">
    <property type="entry name" value="6-PGluconate_DH-like_C_sf"/>
</dbReference>
<dbReference type="EMBL" id="NGAF01000017">
    <property type="protein sequence ID" value="OXR41867.1"/>
    <property type="molecule type" value="Genomic_DNA"/>
</dbReference>
<dbReference type="RefSeq" id="WP_094027400.1">
    <property type="nucleotide sequence ID" value="NZ_NGAF01000017.1"/>
</dbReference>
<dbReference type="GO" id="GO:0008679">
    <property type="term" value="F:2-hydroxy-3-oxopropionate reductase activity"/>
    <property type="evidence" value="ECO:0007669"/>
    <property type="project" value="UniProtKB-EC"/>
</dbReference>
<reference evidence="7 8" key="1">
    <citation type="submission" date="2017-07" db="EMBL/GenBank/DDBJ databases">
        <title>First draft Genome Sequence of Nocardia cerradoensis isolated from human infection.</title>
        <authorList>
            <person name="Carrasco G."/>
        </authorList>
    </citation>
    <scope>NUCLEOTIDE SEQUENCE [LARGE SCALE GENOMIC DNA]</scope>
    <source>
        <strain evidence="7 8">CNM20130759</strain>
    </source>
</reference>
<dbReference type="PIRSF" id="PIRSF000103">
    <property type="entry name" value="HIBADH"/>
    <property type="match status" value="1"/>
</dbReference>
<dbReference type="PANTHER" id="PTHR43580">
    <property type="entry name" value="OXIDOREDUCTASE GLYR1-RELATED"/>
    <property type="match status" value="1"/>
</dbReference>
<keyword evidence="3" id="KW-0520">NAD</keyword>
<dbReference type="InterPro" id="IPR029154">
    <property type="entry name" value="HIBADH-like_NADP-bd"/>
</dbReference>
<name>A0A231GZ33_9NOCA</name>
<protein>
    <submittedName>
        <fullName evidence="7">2-hydroxy-3-oxopropionate reductase</fullName>
        <ecNumber evidence="7">1.1.1.60</ecNumber>
    </submittedName>
</protein>
<evidence type="ECO:0000256" key="1">
    <source>
        <dbReference type="ARBA" id="ARBA00009080"/>
    </source>
</evidence>
<dbReference type="Proteomes" id="UP000215506">
    <property type="component" value="Unassembled WGS sequence"/>
</dbReference>
<gene>
    <name evidence="7" type="primary">garR_4</name>
    <name evidence="7" type="ORF">B7C42_06209</name>
</gene>
<evidence type="ECO:0000256" key="3">
    <source>
        <dbReference type="ARBA" id="ARBA00023027"/>
    </source>
</evidence>
<dbReference type="EC" id="1.1.1.60" evidence="7"/>
<dbReference type="InterPro" id="IPR006115">
    <property type="entry name" value="6PGDH_NADP-bd"/>
</dbReference>
<feature type="domain" description="6-phosphogluconate dehydrogenase NADP-binding" evidence="5">
    <location>
        <begin position="3"/>
        <end position="161"/>
    </location>
</feature>
<dbReference type="GO" id="GO:0051287">
    <property type="term" value="F:NAD binding"/>
    <property type="evidence" value="ECO:0007669"/>
    <property type="project" value="InterPro"/>
</dbReference>
<dbReference type="SUPFAM" id="SSF51735">
    <property type="entry name" value="NAD(P)-binding Rossmann-fold domains"/>
    <property type="match status" value="1"/>
</dbReference>
<dbReference type="Pfam" id="PF03446">
    <property type="entry name" value="NAD_binding_2"/>
    <property type="match status" value="1"/>
</dbReference>
<sequence>MATIGFIGLGAMGSRCVRRLLVGNTVCGTNRTPDKAAGLVARGMIWRETPRHVTRPVDIIFTMVSDDTALRAVHEGPDGILAGLRHGQIVVDMSTVGPETVAELADRVESRGAHMVSAPVSGSVPAAAEGSLVILAGGPFDAVTAIEPLLYRMGRQVAYVGTRTQALTLKLAMNVALANQVLAFSEALMLAEKAGIDPAQAASVMVDSPIGSPALQVRAPMALHLPHRAWFDMRAMRKDLGLARETAAGLGMQMATATTASDAVDHAVDHGYGHRDLAGLYAALHGRAPATDTSIRIRP</sequence>
<evidence type="ECO:0000256" key="4">
    <source>
        <dbReference type="PIRSR" id="PIRSR000103-1"/>
    </source>
</evidence>
<evidence type="ECO:0000259" key="6">
    <source>
        <dbReference type="Pfam" id="PF14833"/>
    </source>
</evidence>
<proteinExistence type="inferred from homology"/>
<evidence type="ECO:0000313" key="8">
    <source>
        <dbReference type="Proteomes" id="UP000215506"/>
    </source>
</evidence>
<evidence type="ECO:0000259" key="5">
    <source>
        <dbReference type="Pfam" id="PF03446"/>
    </source>
</evidence>
<comment type="caution">
    <text evidence="7">The sequence shown here is derived from an EMBL/GenBank/DDBJ whole genome shotgun (WGS) entry which is preliminary data.</text>
</comment>
<keyword evidence="2 7" id="KW-0560">Oxidoreductase</keyword>
<organism evidence="7 8">
    <name type="scientific">Nocardia cerradoensis</name>
    <dbReference type="NCBI Taxonomy" id="85688"/>
    <lineage>
        <taxon>Bacteria</taxon>
        <taxon>Bacillati</taxon>
        <taxon>Actinomycetota</taxon>
        <taxon>Actinomycetes</taxon>
        <taxon>Mycobacteriales</taxon>
        <taxon>Nocardiaceae</taxon>
        <taxon>Nocardia</taxon>
    </lineage>
</organism>
<dbReference type="InterPro" id="IPR036291">
    <property type="entry name" value="NAD(P)-bd_dom_sf"/>
</dbReference>
<feature type="active site" evidence="4">
    <location>
        <position position="170"/>
    </location>
</feature>
<feature type="domain" description="3-hydroxyisobutyrate dehydrogenase-like NAD-binding" evidence="6">
    <location>
        <begin position="167"/>
        <end position="282"/>
    </location>
</feature>
<comment type="similarity">
    <text evidence="1">Belongs to the HIBADH-related family.</text>
</comment>
<keyword evidence="8" id="KW-1185">Reference proteome</keyword>
<dbReference type="InterPro" id="IPR013328">
    <property type="entry name" value="6PGD_dom2"/>
</dbReference>
<dbReference type="AlphaFoldDB" id="A0A231GZ33"/>
<dbReference type="Pfam" id="PF14833">
    <property type="entry name" value="NAD_binding_11"/>
    <property type="match status" value="1"/>
</dbReference>
<dbReference type="InterPro" id="IPR015815">
    <property type="entry name" value="HIBADH-related"/>
</dbReference>